<dbReference type="SMART" id="SM00242">
    <property type="entry name" value="MYSc"/>
    <property type="match status" value="1"/>
</dbReference>
<evidence type="ECO:0000313" key="13">
    <source>
        <dbReference type="EMBL" id="PIA54977.1"/>
    </source>
</evidence>
<dbReference type="Gene3D" id="6.10.220.10">
    <property type="match status" value="1"/>
</dbReference>
<dbReference type="GO" id="GO:0005524">
    <property type="term" value="F:ATP binding"/>
    <property type="evidence" value="ECO:0007669"/>
    <property type="project" value="UniProtKB-UniRule"/>
</dbReference>
<keyword evidence="6 8" id="KW-0505">Motor protein</keyword>
<dbReference type="InterPro" id="IPR000048">
    <property type="entry name" value="IQ_motif_EF-hand-BS"/>
</dbReference>
<keyword evidence="5 8" id="KW-0518">Myosin</keyword>
<dbReference type="GO" id="GO:0007015">
    <property type="term" value="P:actin filament organization"/>
    <property type="evidence" value="ECO:0007669"/>
    <property type="project" value="TreeGrafter"/>
</dbReference>
<dbReference type="Gene3D" id="1.20.120.720">
    <property type="entry name" value="Myosin VI head, motor domain, U50 subdomain"/>
    <property type="match status" value="1"/>
</dbReference>
<dbReference type="Pfam" id="PF00063">
    <property type="entry name" value="Myosin_head"/>
    <property type="match status" value="1"/>
</dbReference>
<evidence type="ECO:0000256" key="1">
    <source>
        <dbReference type="ARBA" id="ARBA00022741"/>
    </source>
</evidence>
<feature type="domain" description="Myosin motor" evidence="11">
    <location>
        <begin position="217"/>
        <end position="885"/>
    </location>
</feature>
<dbReference type="GO" id="GO:0016020">
    <property type="term" value="C:membrane"/>
    <property type="evidence" value="ECO:0007669"/>
    <property type="project" value="TreeGrafter"/>
</dbReference>
<feature type="domain" description="Myosin N-terminal SH3-like" evidence="12">
    <location>
        <begin position="164"/>
        <end position="213"/>
    </location>
</feature>
<dbReference type="Proteomes" id="UP000230069">
    <property type="component" value="Unassembled WGS sequence"/>
</dbReference>
<comment type="similarity">
    <text evidence="8">Belongs to the TRAFAC class myosin-kinesin ATPase superfamily. Myosin family.</text>
</comment>
<evidence type="ECO:0000256" key="5">
    <source>
        <dbReference type="ARBA" id="ARBA00023123"/>
    </source>
</evidence>
<dbReference type="InterPro" id="IPR036022">
    <property type="entry name" value="MYSc_Myo8"/>
</dbReference>
<reference evidence="13 14" key="1">
    <citation type="submission" date="2017-09" db="EMBL/GenBank/DDBJ databases">
        <title>WGS assembly of Aquilegia coerulea Goldsmith.</title>
        <authorList>
            <person name="Hodges S."/>
            <person name="Kramer E."/>
            <person name="Nordborg M."/>
            <person name="Tomkins J."/>
            <person name="Borevitz J."/>
            <person name="Derieg N."/>
            <person name="Yan J."/>
            <person name="Mihaltcheva S."/>
            <person name="Hayes R.D."/>
            <person name="Rokhsar D."/>
        </authorList>
    </citation>
    <scope>NUCLEOTIDE SEQUENCE [LARGE SCALE GENOMIC DNA]</scope>
    <source>
        <strain evidence="14">cv. Goldsmith</strain>
    </source>
</reference>
<feature type="coiled-coil region" evidence="9">
    <location>
        <begin position="1016"/>
        <end position="1064"/>
    </location>
</feature>
<accession>A0A2G5EHD5</accession>
<dbReference type="Gene3D" id="1.20.58.530">
    <property type="match status" value="1"/>
</dbReference>
<evidence type="ECO:0008006" key="15">
    <source>
        <dbReference type="Google" id="ProtNLM"/>
    </source>
</evidence>
<dbReference type="OrthoDB" id="360151at2759"/>
<evidence type="ECO:0000256" key="9">
    <source>
        <dbReference type="SAM" id="Coils"/>
    </source>
</evidence>
<dbReference type="InParanoid" id="A0A2G5EHD5"/>
<proteinExistence type="inferred from homology"/>
<evidence type="ECO:0000259" key="12">
    <source>
        <dbReference type="PROSITE" id="PS51844"/>
    </source>
</evidence>
<name>A0A2G5EHD5_AQUCA</name>
<keyword evidence="3" id="KW-0112">Calmodulin-binding</keyword>
<keyword evidence="14" id="KW-1185">Reference proteome</keyword>
<feature type="compositionally biased region" description="Basic residues" evidence="10">
    <location>
        <begin position="1223"/>
        <end position="1232"/>
    </location>
</feature>
<evidence type="ECO:0000313" key="14">
    <source>
        <dbReference type="Proteomes" id="UP000230069"/>
    </source>
</evidence>
<feature type="region of interest" description="Disordered" evidence="10">
    <location>
        <begin position="1211"/>
        <end position="1232"/>
    </location>
</feature>
<dbReference type="AlphaFoldDB" id="A0A2G5EHD5"/>
<dbReference type="Gene3D" id="3.40.850.10">
    <property type="entry name" value="Kinesin motor domain"/>
    <property type="match status" value="1"/>
</dbReference>
<evidence type="ECO:0000259" key="11">
    <source>
        <dbReference type="PROSITE" id="PS51456"/>
    </source>
</evidence>
<evidence type="ECO:0000256" key="10">
    <source>
        <dbReference type="SAM" id="MobiDB-lite"/>
    </source>
</evidence>
<feature type="coiled-coil region" evidence="9">
    <location>
        <begin position="1142"/>
        <end position="1169"/>
    </location>
</feature>
<organism evidence="13 14">
    <name type="scientific">Aquilegia coerulea</name>
    <name type="common">Rocky mountain columbine</name>
    <dbReference type="NCBI Taxonomy" id="218851"/>
    <lineage>
        <taxon>Eukaryota</taxon>
        <taxon>Viridiplantae</taxon>
        <taxon>Streptophyta</taxon>
        <taxon>Embryophyta</taxon>
        <taxon>Tracheophyta</taxon>
        <taxon>Spermatophyta</taxon>
        <taxon>Magnoliopsida</taxon>
        <taxon>Ranunculales</taxon>
        <taxon>Ranunculaceae</taxon>
        <taxon>Thalictroideae</taxon>
        <taxon>Aquilegia</taxon>
    </lineage>
</organism>
<dbReference type="InterPro" id="IPR057535">
    <property type="entry name" value="MYO1-3_N_SH3"/>
</dbReference>
<gene>
    <name evidence="13" type="ORF">AQUCO_00800012v1</name>
</gene>
<protein>
    <recommendedName>
        <fullName evidence="15">Myosin motor domain-containing protein</fullName>
    </recommendedName>
</protein>
<feature type="region of interest" description="Actin-binding" evidence="8">
    <location>
        <begin position="765"/>
        <end position="787"/>
    </location>
</feature>
<dbReference type="Gene3D" id="1.10.10.820">
    <property type="match status" value="1"/>
</dbReference>
<dbReference type="STRING" id="218851.A0A2G5EHD5"/>
<dbReference type="Pfam" id="PF25369">
    <property type="entry name" value="SH3_VIII-1_N"/>
    <property type="match status" value="1"/>
</dbReference>
<dbReference type="InterPro" id="IPR027417">
    <property type="entry name" value="P-loop_NTPase"/>
</dbReference>
<keyword evidence="1 8" id="KW-0547">Nucleotide-binding</keyword>
<dbReference type="SUPFAM" id="SSF52540">
    <property type="entry name" value="P-loop containing nucleoside triphosphate hydrolases"/>
    <property type="match status" value="1"/>
</dbReference>
<keyword evidence="4 9" id="KW-0175">Coiled coil</keyword>
<evidence type="ECO:0000256" key="6">
    <source>
        <dbReference type="ARBA" id="ARBA00023175"/>
    </source>
</evidence>
<dbReference type="FunFam" id="1.10.10.820:FF:000001">
    <property type="entry name" value="Myosin heavy chain"/>
    <property type="match status" value="1"/>
</dbReference>
<dbReference type="Pfam" id="PF00612">
    <property type="entry name" value="IQ"/>
    <property type="match status" value="2"/>
</dbReference>
<dbReference type="InterPro" id="IPR001609">
    <property type="entry name" value="Myosin_head_motor_dom-like"/>
</dbReference>
<keyword evidence="7 8" id="KW-0009">Actin-binding</keyword>
<evidence type="ECO:0000256" key="8">
    <source>
        <dbReference type="PROSITE-ProRule" id="PRU00782"/>
    </source>
</evidence>
<dbReference type="GO" id="GO:0005516">
    <property type="term" value="F:calmodulin binding"/>
    <property type="evidence" value="ECO:0007669"/>
    <property type="project" value="UniProtKB-KW"/>
</dbReference>
<evidence type="ECO:0000256" key="2">
    <source>
        <dbReference type="ARBA" id="ARBA00022840"/>
    </source>
</evidence>
<dbReference type="GO" id="GO:0000146">
    <property type="term" value="F:microfilament motor activity"/>
    <property type="evidence" value="ECO:0007669"/>
    <property type="project" value="TreeGrafter"/>
</dbReference>
<dbReference type="InterPro" id="IPR004009">
    <property type="entry name" value="SH3_Myosin"/>
</dbReference>
<keyword evidence="2 8" id="KW-0067">ATP-binding</keyword>
<dbReference type="PROSITE" id="PS51456">
    <property type="entry name" value="MYOSIN_MOTOR"/>
    <property type="match status" value="1"/>
</dbReference>
<dbReference type="InterPro" id="IPR036961">
    <property type="entry name" value="Kinesin_motor_dom_sf"/>
</dbReference>
<dbReference type="CDD" id="cd01383">
    <property type="entry name" value="MYSc_Myo8"/>
    <property type="match status" value="1"/>
</dbReference>
<feature type="binding site" evidence="8">
    <location>
        <begin position="305"/>
        <end position="312"/>
    </location>
    <ligand>
        <name>ATP</name>
        <dbReference type="ChEBI" id="CHEBI:30616"/>
    </ligand>
</feature>
<dbReference type="PROSITE" id="PS50096">
    <property type="entry name" value="IQ"/>
    <property type="match status" value="2"/>
</dbReference>
<evidence type="ECO:0000256" key="4">
    <source>
        <dbReference type="ARBA" id="ARBA00023054"/>
    </source>
</evidence>
<dbReference type="PROSITE" id="PS51844">
    <property type="entry name" value="SH3_LIKE"/>
    <property type="match status" value="1"/>
</dbReference>
<dbReference type="PANTHER" id="PTHR13140">
    <property type="entry name" value="MYOSIN"/>
    <property type="match status" value="1"/>
</dbReference>
<evidence type="ECO:0000256" key="3">
    <source>
        <dbReference type="ARBA" id="ARBA00022860"/>
    </source>
</evidence>
<sequence>MLSTVSPMTVTRSSLEEMLETIKRRDEQPKDIVPALPVRPISKARLPSARRSLPVDFKIGDSATPTATLVTPKYLITTLKEKEGKKRDRHLNKENNDLGFQCDGDFGSNKITKVKVFPLHESPPCATNEESWQNDYSDLYATHSTSPSVTDESTSGGNVNCVLNKEFQVWCQLSNGQWKSGKIESASIEDSLVMLSDGSVVTVPRGNILPANPDYLEGNDDLIRLSFLNEPSVLHNLQTRYYDDQIYTKAGRILVAINPFNDVHFHENEFRTRKKLMYPLVHAIAESTFNEMMRGEENQSIILSGQSGAGKTKTASIVIEYLASLGGHNDMQHKLLQANLILEAFGNAKTFMNHNSSRFGKLIEIHFNSTGEICGAQIETLLLEKSRVAHLSKGERSYHIFYQLCSGAPSHLKEKFNLKSSREFDYLKQSGCLTIDAVDDAQKFHTLVEALDVVQISREDQENAFAMLSAILWLGNISFQIIDSENHVEVIADEAVASASKLLGCDVHDLMLLLSTHHIQAGNNSVTQKLSSEQAIGMRNTLAKSIYASLFDWLLERINMSLKIDQQKAWRSISIVDIYGFESFQRNSFEQFCINYANERLQQYFKRHIFKLEQEEYNREGIDWTRVDFNDNQECLNLFEQKPYGLLLLLDEESKSVHATDLTLVNKLKHHLSSNPCFKGEKDGFFSVLHYAGEVLYGKSGFLEKNIDSMHSAAIQLLSSCTYELPQLFASNLLKPSQMHMSPLLSLGATGFQKQSVGMKFKDQLFKLLQQLETTKPHFICCIKPNNKQLPNMFEKDLVLQQLRSSGVLEVVKISRSGYPTQMTHQQFARRYGLLRLDHETSQKPLSLSVAILDQFNIHPDTYQVGYTKLFFRSGQVATLEDARNRMLQGIVKVQKCIRGHLARCHFLELAKRITSVQSDQTKSARKEKQVSTKRLSTVPLTNMCMKQDNEREASNDRERAVILLQSVIRGWLARKRFDNMRNLNKSKFYIANGHSQPNKSIPELKEHSQAPASVVRELKRQVLKADALVKQKESENAVLQQQLKQLQIRLAEHDSRTRSMEETWQKQMTALQMNLAAAKNSLAGNDNVGRTRRPDASTLPHSYGSEELMPVGTHASEPCTPAKLTNCISDATPRREPNGGLNSVSHLVKELEQQKQVFNNDVRLLVEVKTGQSASTLNSYGELQKVKQNFEAWKKEFKVKLKNTKSTLKHANSETEKTHWSWWRKRSSRRS</sequence>
<dbReference type="GO" id="GO:0016459">
    <property type="term" value="C:myosin complex"/>
    <property type="evidence" value="ECO:0007669"/>
    <property type="project" value="UniProtKB-KW"/>
</dbReference>
<evidence type="ECO:0000256" key="7">
    <source>
        <dbReference type="ARBA" id="ARBA00023203"/>
    </source>
</evidence>
<dbReference type="GO" id="GO:0005737">
    <property type="term" value="C:cytoplasm"/>
    <property type="evidence" value="ECO:0007669"/>
    <property type="project" value="TreeGrafter"/>
</dbReference>
<dbReference type="EMBL" id="KZ305025">
    <property type="protein sequence ID" value="PIA54977.1"/>
    <property type="molecule type" value="Genomic_DNA"/>
</dbReference>
<dbReference type="PANTHER" id="PTHR13140:SF706">
    <property type="entry name" value="DILUTE CLASS UNCONVENTIONAL MYOSIN, ISOFORM C"/>
    <property type="match status" value="1"/>
</dbReference>
<dbReference type="GO" id="GO:0030048">
    <property type="term" value="P:actin filament-based movement"/>
    <property type="evidence" value="ECO:0007669"/>
    <property type="project" value="UniProtKB-ARBA"/>
</dbReference>
<dbReference type="PRINTS" id="PR00193">
    <property type="entry name" value="MYOSINHEAVY"/>
</dbReference>
<dbReference type="Gene3D" id="1.20.5.4820">
    <property type="match status" value="1"/>
</dbReference>
<dbReference type="SMART" id="SM00015">
    <property type="entry name" value="IQ"/>
    <property type="match status" value="2"/>
</dbReference>
<dbReference type="GO" id="GO:0051015">
    <property type="term" value="F:actin filament binding"/>
    <property type="evidence" value="ECO:0007669"/>
    <property type="project" value="TreeGrafter"/>
</dbReference>